<accession>A0A0K8TUA9</accession>
<proteinExistence type="predicted"/>
<dbReference type="AlphaFoldDB" id="A0A0K8TUA9"/>
<feature type="signal peptide" evidence="1">
    <location>
        <begin position="1"/>
        <end position="16"/>
    </location>
</feature>
<keyword evidence="1" id="KW-0732">Signal</keyword>
<dbReference type="EMBL" id="GCVX01000163">
    <property type="protein sequence ID" value="JAI18067.1"/>
    <property type="molecule type" value="Transcribed_RNA"/>
</dbReference>
<organism evidence="2">
    <name type="scientific">Epiphyas postvittana</name>
    <name type="common">Light brown apple moth</name>
    <dbReference type="NCBI Taxonomy" id="65032"/>
    <lineage>
        <taxon>Eukaryota</taxon>
        <taxon>Metazoa</taxon>
        <taxon>Ecdysozoa</taxon>
        <taxon>Arthropoda</taxon>
        <taxon>Hexapoda</taxon>
        <taxon>Insecta</taxon>
        <taxon>Pterygota</taxon>
        <taxon>Neoptera</taxon>
        <taxon>Endopterygota</taxon>
        <taxon>Lepidoptera</taxon>
        <taxon>Glossata</taxon>
        <taxon>Ditrysia</taxon>
        <taxon>Tortricoidea</taxon>
        <taxon>Tortricidae</taxon>
        <taxon>Tortricinae</taxon>
        <taxon>Epiphyas</taxon>
    </lineage>
</organism>
<evidence type="ECO:0000313" key="2">
    <source>
        <dbReference type="EMBL" id="JAI18067.1"/>
    </source>
</evidence>
<feature type="chain" id="PRO_5005520286" evidence="1">
    <location>
        <begin position="17"/>
        <end position="186"/>
    </location>
</feature>
<sequence>MFKVIVLLAVVVVAHADVAVTPPPIRCGELPQNIYKCLGNPRIVKSDVAAQCTKSTNDCDRMKCFFTKSGWMNGDAIDKTKVAAHFDQFAKDHPDWTPAVNHVKAACLAGPLPAQGWEVNCPTYDIMHCSLTGFFKNAQPSQWSTGAECTYPRQFAAACPICPESCFAPAIPYGSCNACRILPQTP</sequence>
<name>A0A0K8TUA9_EPIPO</name>
<evidence type="ECO:0000256" key="1">
    <source>
        <dbReference type="SAM" id="SignalP"/>
    </source>
</evidence>
<protein>
    <submittedName>
        <fullName evidence="2">Odorant Binding Protein</fullName>
    </submittedName>
</protein>
<dbReference type="Gene3D" id="1.10.238.270">
    <property type="match status" value="1"/>
</dbReference>
<reference evidence="2" key="1">
    <citation type="journal article" date="2015" name="PLoS ONE">
        <title>The Peripheral Olfactory Repertoire of the Lightbrown Apple Moth, Epiphyas postvittana.</title>
        <authorList>
            <person name="Corcoran J.A."/>
            <person name="Jordan M.D."/>
            <person name="Thrimawithana A.H."/>
            <person name="Crowhurst R.N."/>
            <person name="Newcomb R.D."/>
        </authorList>
    </citation>
    <scope>NUCLEOTIDE SEQUENCE</scope>
</reference>